<evidence type="ECO:0000256" key="4">
    <source>
        <dbReference type="PIRSR" id="PIRSR601310-3"/>
    </source>
</evidence>
<dbReference type="AlphaFoldDB" id="A0A699YXQ0"/>
<dbReference type="PROSITE" id="PS51084">
    <property type="entry name" value="HIT_2"/>
    <property type="match status" value="1"/>
</dbReference>
<dbReference type="Proteomes" id="UP000485058">
    <property type="component" value="Unassembled WGS sequence"/>
</dbReference>
<dbReference type="InterPro" id="IPR051884">
    <property type="entry name" value="Bis(5'-adenosyl)-TPase_reg"/>
</dbReference>
<dbReference type="SUPFAM" id="SSF54197">
    <property type="entry name" value="HIT-like"/>
    <property type="match status" value="1"/>
</dbReference>
<dbReference type="FunFam" id="3.30.428.10:FF:000011">
    <property type="entry name" value="Fragile histidine triad"/>
    <property type="match status" value="1"/>
</dbReference>
<dbReference type="InterPro" id="IPR036265">
    <property type="entry name" value="HIT-like_sf"/>
</dbReference>
<dbReference type="InterPro" id="IPR011146">
    <property type="entry name" value="HIT-like"/>
</dbReference>
<keyword evidence="1" id="KW-0547">Nucleotide-binding</keyword>
<evidence type="ECO:0000259" key="8">
    <source>
        <dbReference type="PROSITE" id="PS51084"/>
    </source>
</evidence>
<evidence type="ECO:0000313" key="10">
    <source>
        <dbReference type="Proteomes" id="UP000485058"/>
    </source>
</evidence>
<feature type="binding site" evidence="5">
    <location>
        <position position="105"/>
    </location>
    <ligand>
        <name>substrate</name>
    </ligand>
</feature>
<dbReference type="InterPro" id="IPR001310">
    <property type="entry name" value="Histidine_triad_HIT"/>
</dbReference>
<evidence type="ECO:0000256" key="3">
    <source>
        <dbReference type="PIRSR" id="PIRSR601310-1"/>
    </source>
</evidence>
<evidence type="ECO:0000256" key="6">
    <source>
        <dbReference type="PIRSR" id="PIRSR639383-3"/>
    </source>
</evidence>
<dbReference type="CDD" id="cd01275">
    <property type="entry name" value="FHIT"/>
    <property type="match status" value="1"/>
</dbReference>
<dbReference type="EMBL" id="BLLF01000488">
    <property type="protein sequence ID" value="GFH12298.1"/>
    <property type="molecule type" value="Genomic_DNA"/>
</dbReference>
<protein>
    <submittedName>
        <fullName evidence="9">HIT domain-containing protein</fullName>
    </submittedName>
</protein>
<keyword evidence="10" id="KW-1185">Reference proteome</keyword>
<accession>A0A699YXQ0</accession>
<evidence type="ECO:0000256" key="7">
    <source>
        <dbReference type="PROSITE-ProRule" id="PRU00464"/>
    </source>
</evidence>
<dbReference type="PANTHER" id="PTHR46243">
    <property type="entry name" value="BIS(5'-ADENOSYL)-TRIPHOSPHATASE"/>
    <property type="match status" value="1"/>
</dbReference>
<evidence type="ECO:0000256" key="1">
    <source>
        <dbReference type="ARBA" id="ARBA00022741"/>
    </source>
</evidence>
<evidence type="ECO:0000256" key="2">
    <source>
        <dbReference type="ARBA" id="ARBA00022801"/>
    </source>
</evidence>
<sequence length="134" mass="14632">MATQAGEKDYKFGPWTVHAYEVFAATELSYAFVNLKPVVPGHVLVSPARVVPRFNDLTAAEVTDMWLLAQRVGAAVERHFKASSLTLAIQDGPLAGQTVPHVHIHVLPRRAGDFEKNDQVYDAIDASAKQAVPL</sequence>
<dbReference type="PRINTS" id="PR00332">
    <property type="entry name" value="HISTRIAD"/>
</dbReference>
<dbReference type="InterPro" id="IPR019808">
    <property type="entry name" value="Histidine_triad_CS"/>
</dbReference>
<name>A0A699YXQ0_HAELA</name>
<feature type="binding site" evidence="5">
    <location>
        <position position="34"/>
    </location>
    <ligand>
        <name>substrate</name>
    </ligand>
</feature>
<feature type="active site" description="Tele-AMP-histidine intermediate" evidence="3">
    <location>
        <position position="103"/>
    </location>
</feature>
<dbReference type="Pfam" id="PF01230">
    <property type="entry name" value="HIT"/>
    <property type="match status" value="1"/>
</dbReference>
<proteinExistence type="predicted"/>
<feature type="binding site" evidence="5">
    <location>
        <position position="90"/>
    </location>
    <ligand>
        <name>substrate</name>
    </ligand>
</feature>
<feature type="non-terminal residue" evidence="9">
    <location>
        <position position="1"/>
    </location>
</feature>
<comment type="caution">
    <text evidence="9">The sequence shown here is derived from an EMBL/GenBank/DDBJ whole genome shotgun (WGS) entry which is preliminary data.</text>
</comment>
<feature type="binding site" evidence="5">
    <location>
        <begin position="96"/>
        <end position="99"/>
    </location>
    <ligand>
        <name>substrate</name>
    </ligand>
</feature>
<dbReference type="PANTHER" id="PTHR46243:SF1">
    <property type="entry name" value="BIS(5'-ADENOSYL)-TRIPHOSPHATASE"/>
    <property type="match status" value="1"/>
</dbReference>
<organism evidence="9 10">
    <name type="scientific">Haematococcus lacustris</name>
    <name type="common">Green alga</name>
    <name type="synonym">Haematococcus pluvialis</name>
    <dbReference type="NCBI Taxonomy" id="44745"/>
    <lineage>
        <taxon>Eukaryota</taxon>
        <taxon>Viridiplantae</taxon>
        <taxon>Chlorophyta</taxon>
        <taxon>core chlorophytes</taxon>
        <taxon>Chlorophyceae</taxon>
        <taxon>CS clade</taxon>
        <taxon>Chlamydomonadales</taxon>
        <taxon>Haematococcaceae</taxon>
        <taxon>Haematococcus</taxon>
    </lineage>
</organism>
<feature type="short sequence motif" description="Histidine triad motif" evidence="4 7">
    <location>
        <begin position="101"/>
        <end position="105"/>
    </location>
</feature>
<keyword evidence="2" id="KW-0378">Hydrolase</keyword>
<evidence type="ECO:0000256" key="5">
    <source>
        <dbReference type="PIRSR" id="PIRSR639383-2"/>
    </source>
</evidence>
<dbReference type="Gene3D" id="3.30.428.10">
    <property type="entry name" value="HIT-like"/>
    <property type="match status" value="1"/>
</dbReference>
<dbReference type="InterPro" id="IPR039383">
    <property type="entry name" value="FHIT"/>
</dbReference>
<dbReference type="GO" id="GO:0047627">
    <property type="term" value="F:adenylylsulfatase activity"/>
    <property type="evidence" value="ECO:0007669"/>
    <property type="project" value="UniProtKB-ARBA"/>
</dbReference>
<feature type="domain" description="HIT" evidence="8">
    <location>
        <begin position="8"/>
        <end position="116"/>
    </location>
</feature>
<gene>
    <name evidence="9" type="ORF">HaLaN_07955</name>
</gene>
<reference evidence="9 10" key="1">
    <citation type="submission" date="2020-02" db="EMBL/GenBank/DDBJ databases">
        <title>Draft genome sequence of Haematococcus lacustris strain NIES-144.</title>
        <authorList>
            <person name="Morimoto D."/>
            <person name="Nakagawa S."/>
            <person name="Yoshida T."/>
            <person name="Sawayama S."/>
        </authorList>
    </citation>
    <scope>NUCLEOTIDE SEQUENCE [LARGE SCALE GENOMIC DNA]</scope>
    <source>
        <strain evidence="9 10">NIES-144</strain>
    </source>
</reference>
<dbReference type="PROSITE" id="PS00892">
    <property type="entry name" value="HIT_1"/>
    <property type="match status" value="1"/>
</dbReference>
<evidence type="ECO:0000313" key="9">
    <source>
        <dbReference type="EMBL" id="GFH12298.1"/>
    </source>
</evidence>
<feature type="site" description="Important for induction of apoptosis" evidence="6">
    <location>
        <position position="121"/>
    </location>
</feature>
<dbReference type="GO" id="GO:0000166">
    <property type="term" value="F:nucleotide binding"/>
    <property type="evidence" value="ECO:0007669"/>
    <property type="project" value="UniProtKB-KW"/>
</dbReference>